<organism evidence="2 3">
    <name type="scientific">Kribbella alba</name>
    <dbReference type="NCBI Taxonomy" id="190197"/>
    <lineage>
        <taxon>Bacteria</taxon>
        <taxon>Bacillati</taxon>
        <taxon>Actinomycetota</taxon>
        <taxon>Actinomycetes</taxon>
        <taxon>Propionibacteriales</taxon>
        <taxon>Kribbellaceae</taxon>
        <taxon>Kribbella</taxon>
    </lineage>
</organism>
<comment type="caution">
    <text evidence="2">The sequence shown here is derived from an EMBL/GenBank/DDBJ whole genome shotgun (WGS) entry which is preliminary data.</text>
</comment>
<feature type="transmembrane region" description="Helical" evidence="1">
    <location>
        <begin position="102"/>
        <end position="125"/>
    </location>
</feature>
<keyword evidence="1" id="KW-1133">Transmembrane helix</keyword>
<proteinExistence type="predicted"/>
<keyword evidence="1" id="KW-0812">Transmembrane</keyword>
<keyword evidence="1" id="KW-0472">Membrane</keyword>
<feature type="transmembrane region" description="Helical" evidence="1">
    <location>
        <begin position="26"/>
        <end position="48"/>
    </location>
</feature>
<accession>A0ABN2FPG6</accession>
<dbReference type="InterPro" id="IPR013901">
    <property type="entry name" value="Anthrone_oxy"/>
</dbReference>
<evidence type="ECO:0000313" key="2">
    <source>
        <dbReference type="EMBL" id="GAA1655633.1"/>
    </source>
</evidence>
<evidence type="ECO:0008006" key="4">
    <source>
        <dbReference type="Google" id="ProtNLM"/>
    </source>
</evidence>
<feature type="transmembrane region" description="Helical" evidence="1">
    <location>
        <begin position="150"/>
        <end position="171"/>
    </location>
</feature>
<evidence type="ECO:0000313" key="3">
    <source>
        <dbReference type="Proteomes" id="UP001501319"/>
    </source>
</evidence>
<name>A0ABN2FPG6_9ACTN</name>
<sequence length="181" mass="19163">MSINSPRTTAAGAQVTVRSAGAGAKLVRGASLLFTGLFSGFLLGVLVLEKSLRADDAAVYTQVRQVELDSLDKLASATLIPALVCTAIVAVLTIRARGNDRWFVLAAVALLVLVFATSLAVNLPINGDQADWSVQAPPADWASVRDRWQFAHAVRTVSAVLAFCSLIFGLLRSGRRPSSND</sequence>
<dbReference type="Pfam" id="PF08592">
    <property type="entry name" value="Anthrone_oxy"/>
    <property type="match status" value="1"/>
</dbReference>
<keyword evidence="3" id="KW-1185">Reference proteome</keyword>
<reference evidence="2 3" key="1">
    <citation type="journal article" date="2019" name="Int. J. Syst. Evol. Microbiol.">
        <title>The Global Catalogue of Microorganisms (GCM) 10K type strain sequencing project: providing services to taxonomists for standard genome sequencing and annotation.</title>
        <authorList>
            <consortium name="The Broad Institute Genomics Platform"/>
            <consortium name="The Broad Institute Genome Sequencing Center for Infectious Disease"/>
            <person name="Wu L."/>
            <person name="Ma J."/>
        </authorList>
    </citation>
    <scope>NUCLEOTIDE SEQUENCE [LARGE SCALE GENOMIC DNA]</scope>
    <source>
        <strain evidence="2 3">JCM 14306</strain>
    </source>
</reference>
<dbReference type="Proteomes" id="UP001501319">
    <property type="component" value="Unassembled WGS sequence"/>
</dbReference>
<feature type="transmembrane region" description="Helical" evidence="1">
    <location>
        <begin position="74"/>
        <end position="95"/>
    </location>
</feature>
<protein>
    <recommendedName>
        <fullName evidence="4">DUF1772 domain-containing protein</fullName>
    </recommendedName>
</protein>
<gene>
    <name evidence="2" type="ORF">GCM10009744_55190</name>
</gene>
<evidence type="ECO:0000256" key="1">
    <source>
        <dbReference type="SAM" id="Phobius"/>
    </source>
</evidence>
<dbReference type="EMBL" id="BAAANE010000010">
    <property type="protein sequence ID" value="GAA1655633.1"/>
    <property type="molecule type" value="Genomic_DNA"/>
</dbReference>
<dbReference type="RefSeq" id="WP_344115187.1">
    <property type="nucleotide sequence ID" value="NZ_BAAANE010000010.1"/>
</dbReference>